<dbReference type="PANTHER" id="PTHR10652">
    <property type="entry name" value="ADENYLYL CYCLASE-ASSOCIATED PROTEIN"/>
    <property type="match status" value="1"/>
</dbReference>
<dbReference type="Proteomes" id="UP000046393">
    <property type="component" value="Unplaced"/>
</dbReference>
<dbReference type="AlphaFoldDB" id="A0A0N5AST7"/>
<dbReference type="STRING" id="451379.A0A0N5AST7"/>
<reference evidence="5" key="1">
    <citation type="submission" date="2017-02" db="UniProtKB">
        <authorList>
            <consortium name="WormBaseParasite"/>
        </authorList>
    </citation>
    <scope>IDENTIFICATION</scope>
</reference>
<dbReference type="InterPro" id="IPR016098">
    <property type="entry name" value="CAP/MinC_C"/>
</dbReference>
<dbReference type="GO" id="GO:0007015">
    <property type="term" value="P:actin filament organization"/>
    <property type="evidence" value="ECO:0007669"/>
    <property type="project" value="TreeGrafter"/>
</dbReference>
<dbReference type="PANTHER" id="PTHR10652:SF0">
    <property type="entry name" value="ADENYLYL CYCLASE-ASSOCIATED PROTEIN"/>
    <property type="match status" value="1"/>
</dbReference>
<dbReference type="InterPro" id="IPR028417">
    <property type="entry name" value="CAP_CS_C"/>
</dbReference>
<feature type="compositionally biased region" description="Basic and acidic residues" evidence="2">
    <location>
        <begin position="263"/>
        <end position="273"/>
    </location>
</feature>
<proteinExistence type="inferred from homology"/>
<dbReference type="GO" id="GO:0008179">
    <property type="term" value="F:adenylate cyclase binding"/>
    <property type="evidence" value="ECO:0007669"/>
    <property type="project" value="TreeGrafter"/>
</dbReference>
<evidence type="ECO:0000256" key="2">
    <source>
        <dbReference type="SAM" id="MobiDB-lite"/>
    </source>
</evidence>
<dbReference type="InterPro" id="IPR013912">
    <property type="entry name" value="Adenylate_cyclase-assoc_CAP_C"/>
</dbReference>
<dbReference type="PROSITE" id="PS01089">
    <property type="entry name" value="CAP_2"/>
    <property type="match status" value="1"/>
</dbReference>
<organism evidence="4 5">
    <name type="scientific">Syphacia muris</name>
    <dbReference type="NCBI Taxonomy" id="451379"/>
    <lineage>
        <taxon>Eukaryota</taxon>
        <taxon>Metazoa</taxon>
        <taxon>Ecdysozoa</taxon>
        <taxon>Nematoda</taxon>
        <taxon>Chromadorea</taxon>
        <taxon>Rhabditida</taxon>
        <taxon>Spirurina</taxon>
        <taxon>Oxyuridomorpha</taxon>
        <taxon>Oxyuroidea</taxon>
        <taxon>Oxyuridae</taxon>
        <taxon>Syphacia</taxon>
    </lineage>
</organism>
<dbReference type="GO" id="GO:0019933">
    <property type="term" value="P:cAMP-mediated signaling"/>
    <property type="evidence" value="ECO:0007669"/>
    <property type="project" value="TreeGrafter"/>
</dbReference>
<feature type="region of interest" description="Disordered" evidence="2">
    <location>
        <begin position="242"/>
        <end position="274"/>
    </location>
</feature>
<evidence type="ECO:0000313" key="5">
    <source>
        <dbReference type="WBParaSite" id="SMUV_0000786801-mRNA-1"/>
    </source>
</evidence>
<comment type="similarity">
    <text evidence="1">Belongs to the CAP family.</text>
</comment>
<dbReference type="WBParaSite" id="SMUV_0000786801-mRNA-1">
    <property type="protein sequence ID" value="SMUV_0000786801-mRNA-1"/>
    <property type="gene ID" value="SMUV_0000786801"/>
</dbReference>
<dbReference type="SMART" id="SM00673">
    <property type="entry name" value="CARP"/>
    <property type="match status" value="2"/>
</dbReference>
<dbReference type="InterPro" id="IPR053950">
    <property type="entry name" value="CAP_N"/>
</dbReference>
<dbReference type="GO" id="GO:0005737">
    <property type="term" value="C:cytoplasm"/>
    <property type="evidence" value="ECO:0007669"/>
    <property type="project" value="TreeGrafter"/>
</dbReference>
<dbReference type="SUPFAM" id="SSF69340">
    <property type="entry name" value="C-terminal domain of adenylylcyclase associated protein"/>
    <property type="match status" value="1"/>
</dbReference>
<feature type="domain" description="C-CAP/cofactor C-like" evidence="3">
    <location>
        <begin position="272"/>
        <end position="402"/>
    </location>
</feature>
<dbReference type="SUPFAM" id="SSF101278">
    <property type="entry name" value="N-terminal domain of adenylylcyclase associated protein, CAP"/>
    <property type="match status" value="1"/>
</dbReference>
<evidence type="ECO:0000313" key="4">
    <source>
        <dbReference type="Proteomes" id="UP000046393"/>
    </source>
</evidence>
<dbReference type="InterPro" id="IPR006599">
    <property type="entry name" value="CARP_motif"/>
</dbReference>
<dbReference type="InterPro" id="IPR017901">
    <property type="entry name" value="C-CAP_CF_C-like"/>
</dbReference>
<dbReference type="Gene3D" id="2.160.20.70">
    <property type="match status" value="1"/>
</dbReference>
<sequence>LNFIWILAQDTPFCITQYDEAVGEKLREFVKLGHQISGDLDEAVEIVACAFSEMRKFIWDASGQAELTGNGLSEKLSPISQNVEKMGAYASSHRTSKLFNHLSALAGGVPALGWLAVKKTPGPHIKEMRDAALFYINRIYKEYKDGDKTHTEWAKSWVELLSSLEKYVRQVHTTGLVWNSAPPVQSAPPPVPFIPEGVIFFFFYFILVDTGGDRSALFAEINKGSDITKGLKKVTKDMMTHKNPALRGPLEPSKPNIAKKTAPKKDTEPERPPKLVLENGKQWNVVNLVVEITDMKQTVYIYKCEGCLIQINGKVNSVTLDGCKKTSVVFGNLLSQIEVINCQSVQIQSTGTMPTVSIQKTDGCQVYLNKDSLNAEIVASKSSTMNVLVPVKEDGDYQEFPVPEQFKTVFDGSKLVTTVSDIV</sequence>
<dbReference type="GO" id="GO:0000902">
    <property type="term" value="P:cell morphogenesis"/>
    <property type="evidence" value="ECO:0007669"/>
    <property type="project" value="TreeGrafter"/>
</dbReference>
<dbReference type="GO" id="GO:0003779">
    <property type="term" value="F:actin binding"/>
    <property type="evidence" value="ECO:0007669"/>
    <property type="project" value="InterPro"/>
</dbReference>
<keyword evidence="4" id="KW-1185">Reference proteome</keyword>
<accession>A0A0N5AST7</accession>
<protein>
    <submittedName>
        <fullName evidence="5">Adenylyl cyclase-associated protein</fullName>
    </submittedName>
</protein>
<dbReference type="PROSITE" id="PS51329">
    <property type="entry name" value="C_CAP_COFACTOR_C"/>
    <property type="match status" value="1"/>
</dbReference>
<evidence type="ECO:0000256" key="1">
    <source>
        <dbReference type="ARBA" id="ARBA00007659"/>
    </source>
</evidence>
<evidence type="ECO:0000259" key="3">
    <source>
        <dbReference type="PROSITE" id="PS51329"/>
    </source>
</evidence>
<dbReference type="InterPro" id="IPR001837">
    <property type="entry name" value="Adenylate_cyclase-assoc_CAP"/>
</dbReference>
<dbReference type="InterPro" id="IPR036223">
    <property type="entry name" value="CAP_C_sf"/>
</dbReference>
<dbReference type="Pfam" id="PF08603">
    <property type="entry name" value="CAP_C"/>
    <property type="match status" value="1"/>
</dbReference>
<dbReference type="InterPro" id="IPR036222">
    <property type="entry name" value="CAP_N_sf"/>
</dbReference>
<dbReference type="Gene3D" id="1.25.40.330">
    <property type="entry name" value="Adenylate cyclase-associated CAP, N-terminal domain"/>
    <property type="match status" value="1"/>
</dbReference>
<name>A0A0N5AST7_9BILA</name>
<dbReference type="Pfam" id="PF21938">
    <property type="entry name" value="CAP_N"/>
    <property type="match status" value="1"/>
</dbReference>
<dbReference type="FunFam" id="1.25.40.330:FF:000001">
    <property type="entry name" value="Adenylyl cyclase-associated protein"/>
    <property type="match status" value="1"/>
</dbReference>